<evidence type="ECO:0000259" key="1">
    <source>
        <dbReference type="Pfam" id="PF11845"/>
    </source>
</evidence>
<accession>A0A0F7KUN0</accession>
<name>A0A0F7KUN0_9SPHN</name>
<gene>
    <name evidence="2" type="ORF">WYH_03038</name>
</gene>
<dbReference type="KEGG" id="aay:WYH_03038"/>
<evidence type="ECO:0000313" key="3">
    <source>
        <dbReference type="Proteomes" id="UP000034392"/>
    </source>
</evidence>
<dbReference type="Proteomes" id="UP000034392">
    <property type="component" value="Chromosome"/>
</dbReference>
<dbReference type="EMBL" id="CP011452">
    <property type="protein sequence ID" value="AKH44058.1"/>
    <property type="molecule type" value="Genomic_DNA"/>
</dbReference>
<organism evidence="2 3">
    <name type="scientific">Croceibacterium atlanticum</name>
    <dbReference type="NCBI Taxonomy" id="1267766"/>
    <lineage>
        <taxon>Bacteria</taxon>
        <taxon>Pseudomonadati</taxon>
        <taxon>Pseudomonadota</taxon>
        <taxon>Alphaproteobacteria</taxon>
        <taxon>Sphingomonadales</taxon>
        <taxon>Erythrobacteraceae</taxon>
        <taxon>Croceibacterium</taxon>
    </lineage>
</organism>
<evidence type="ECO:0000313" key="2">
    <source>
        <dbReference type="EMBL" id="AKH44058.1"/>
    </source>
</evidence>
<reference evidence="2" key="1">
    <citation type="submission" date="2015-05" db="EMBL/GenBank/DDBJ databases">
        <title>The complete genome of Altererythrobacter atlanticus strain 26DY36.</title>
        <authorList>
            <person name="Wu Y.-H."/>
            <person name="Cheng H."/>
            <person name="Wu X.-W."/>
        </authorList>
    </citation>
    <scope>NUCLEOTIDE SEQUENCE [LARGE SCALE GENOMIC DNA]</scope>
    <source>
        <strain evidence="2">26DY36</strain>
    </source>
</reference>
<dbReference type="PROSITE" id="PS51257">
    <property type="entry name" value="PROKAR_LIPOPROTEIN"/>
    <property type="match status" value="1"/>
</dbReference>
<protein>
    <recommendedName>
        <fullName evidence="1">Tll0287-like domain-containing protein</fullName>
    </recommendedName>
</protein>
<feature type="domain" description="Tll0287-like" evidence="1">
    <location>
        <begin position="57"/>
        <end position="204"/>
    </location>
</feature>
<sequence>MSRRMFPGLVAASAALAAGGCGGTETDTVSDSASGPTASFDEAAVLARSAEVAGQFQAELQAKLKEALAAGGPILALDVCHSAAPMIAAELSQESGADLSRVSARNRNPDGGLTEELLPHYALLQEMPLTDGKPSREIWRSGEGEAARINVLSAIPMQEQPCSVCHGTDVAPEVAAKINELYPGDKAIGFEPGELRGAMLISWPADEVGG</sequence>
<dbReference type="RefSeq" id="WP_053833618.1">
    <property type="nucleotide sequence ID" value="NZ_CP011452.2"/>
</dbReference>
<dbReference type="Pfam" id="PF11845">
    <property type="entry name" value="Tll0287-like"/>
    <property type="match status" value="1"/>
</dbReference>
<dbReference type="PATRIC" id="fig|1267766.3.peg.3075"/>
<dbReference type="AlphaFoldDB" id="A0A0F7KUN0"/>
<keyword evidence="3" id="KW-1185">Reference proteome</keyword>
<proteinExistence type="predicted"/>
<dbReference type="OrthoDB" id="9797588at2"/>
<dbReference type="InterPro" id="IPR021796">
    <property type="entry name" value="Tll0287-like_dom"/>
</dbReference>
<dbReference type="STRING" id="1267766.WYH_03038"/>